<name>A0A8J2RD98_9CRUS</name>
<protein>
    <recommendedName>
        <fullName evidence="3">RRM domain-containing protein</fullName>
    </recommendedName>
</protein>
<proteinExistence type="predicted"/>
<dbReference type="EMBL" id="CAKKLH010000040">
    <property type="protein sequence ID" value="CAH0100578.1"/>
    <property type="molecule type" value="Genomic_DNA"/>
</dbReference>
<accession>A0A8J2RD98</accession>
<gene>
    <name evidence="1" type="ORF">DGAL_LOCUS2863</name>
</gene>
<dbReference type="Proteomes" id="UP000789390">
    <property type="component" value="Unassembled WGS sequence"/>
</dbReference>
<evidence type="ECO:0000313" key="2">
    <source>
        <dbReference type="Proteomes" id="UP000789390"/>
    </source>
</evidence>
<evidence type="ECO:0008006" key="3">
    <source>
        <dbReference type="Google" id="ProtNLM"/>
    </source>
</evidence>
<sequence>MYTSATASILLSPYEIDSLNFAYIETLEYYNLFTCKMTKVVIFGKRSRGWAEVTHATLKAAFEDSLNLEVIDVFVKAGGRKVAVTFTHPEFANKAIALLDREVVEGFPGVPDGTYLTAYLLVSFHFPLKKKLNW</sequence>
<dbReference type="AlphaFoldDB" id="A0A8J2RD98"/>
<reference evidence="1" key="1">
    <citation type="submission" date="2021-11" db="EMBL/GenBank/DDBJ databases">
        <authorList>
            <person name="Schell T."/>
        </authorList>
    </citation>
    <scope>NUCLEOTIDE SEQUENCE</scope>
    <source>
        <strain evidence="1">M5</strain>
    </source>
</reference>
<evidence type="ECO:0000313" key="1">
    <source>
        <dbReference type="EMBL" id="CAH0100578.1"/>
    </source>
</evidence>
<comment type="caution">
    <text evidence="1">The sequence shown here is derived from an EMBL/GenBank/DDBJ whole genome shotgun (WGS) entry which is preliminary data.</text>
</comment>
<organism evidence="1 2">
    <name type="scientific">Daphnia galeata</name>
    <dbReference type="NCBI Taxonomy" id="27404"/>
    <lineage>
        <taxon>Eukaryota</taxon>
        <taxon>Metazoa</taxon>
        <taxon>Ecdysozoa</taxon>
        <taxon>Arthropoda</taxon>
        <taxon>Crustacea</taxon>
        <taxon>Branchiopoda</taxon>
        <taxon>Diplostraca</taxon>
        <taxon>Cladocera</taxon>
        <taxon>Anomopoda</taxon>
        <taxon>Daphniidae</taxon>
        <taxon>Daphnia</taxon>
    </lineage>
</organism>
<keyword evidence="2" id="KW-1185">Reference proteome</keyword>